<evidence type="ECO:0000256" key="3">
    <source>
        <dbReference type="ARBA" id="ARBA00022989"/>
    </source>
</evidence>
<dbReference type="RefSeq" id="WP_166535660.1">
    <property type="nucleotide sequence ID" value="NZ_JAABLM010000001.1"/>
</dbReference>
<comment type="subcellular location">
    <subcellularLocation>
        <location evidence="1">Membrane</location>
        <topology evidence="1">Multi-pass membrane protein</topology>
    </subcellularLocation>
</comment>
<name>A0ABW9Z4S2_9FLAO</name>
<dbReference type="Pfam" id="PF06271">
    <property type="entry name" value="RDD"/>
    <property type="match status" value="1"/>
</dbReference>
<protein>
    <recommendedName>
        <fullName evidence="6">RDD domain-containing protein</fullName>
    </recommendedName>
</protein>
<accession>A0ABW9Z4S2</accession>
<evidence type="ECO:0000256" key="2">
    <source>
        <dbReference type="ARBA" id="ARBA00022692"/>
    </source>
</evidence>
<feature type="transmembrane region" description="Helical" evidence="5">
    <location>
        <begin position="88"/>
        <end position="107"/>
    </location>
</feature>
<keyword evidence="8" id="KW-1185">Reference proteome</keyword>
<evidence type="ECO:0000313" key="8">
    <source>
        <dbReference type="Proteomes" id="UP000798602"/>
    </source>
</evidence>
<dbReference type="Proteomes" id="UP000798602">
    <property type="component" value="Unassembled WGS sequence"/>
</dbReference>
<evidence type="ECO:0000313" key="7">
    <source>
        <dbReference type="EMBL" id="NBL63833.1"/>
    </source>
</evidence>
<feature type="domain" description="RDD" evidence="6">
    <location>
        <begin position="47"/>
        <end position="177"/>
    </location>
</feature>
<evidence type="ECO:0000256" key="1">
    <source>
        <dbReference type="ARBA" id="ARBA00004141"/>
    </source>
</evidence>
<sequence length="438" mass="50642">MNFFILLIQLLFSYEILKFLQSSKTLNTQLTKYGNTETSVLIETSKFTRFFHHVMDTFTILLIFSAVIMGLVNIPFIKDFLNSWSNRIGEQAVIFIIVVFFRVFYYLTLEAILGVTPAKLLSETRVVDQQGAKPSTNKIISRTLLRLVPFEAFSFFMHSGLHDKTSGTYVVNEKRTGVKGSLYFLMIPVSLILGFALWYGVETYNQVKADRQFALEEKLKNEIFLEKLKNISTHDVLILKAINYDHDAIFLKTEIIENEAITFVILDTEKDYRPYFGEFYNSRQAENVVEKIYEIEKQNPETVKITKKNILKANETIGNENFQYKKGLTIFGKQFEITEIKTYFEPRFNVYHSQSGDNSFVGIQNEGWPATLIAVTKFTPKDGNLPIQMTKNDNSITLIGTKTDTFDFQIKVKDSLNRIFSYKISKKKDLNPIIKKIK</sequence>
<gene>
    <name evidence="7" type="ORF">GV828_01320</name>
</gene>
<keyword evidence="2 5" id="KW-0812">Transmembrane</keyword>
<evidence type="ECO:0000256" key="4">
    <source>
        <dbReference type="ARBA" id="ARBA00023136"/>
    </source>
</evidence>
<feature type="transmembrane region" description="Helical" evidence="5">
    <location>
        <begin position="57"/>
        <end position="76"/>
    </location>
</feature>
<feature type="transmembrane region" description="Helical" evidence="5">
    <location>
        <begin position="182"/>
        <end position="201"/>
    </location>
</feature>
<reference evidence="8" key="1">
    <citation type="submission" date="2020-01" db="EMBL/GenBank/DDBJ databases">
        <title>Sphingomonas sp. strain CSW-10.</title>
        <authorList>
            <person name="Chen W.-M."/>
        </authorList>
    </citation>
    <scope>NUCLEOTIDE SEQUENCE [LARGE SCALE GENOMIC DNA]</scope>
    <source>
        <strain evidence="8">NST-5</strain>
    </source>
</reference>
<dbReference type="InterPro" id="IPR010432">
    <property type="entry name" value="RDD"/>
</dbReference>
<organism evidence="7 8">
    <name type="scientific">Flavobacterium ichthyis</name>
    <dbReference type="NCBI Taxonomy" id="2698827"/>
    <lineage>
        <taxon>Bacteria</taxon>
        <taxon>Pseudomonadati</taxon>
        <taxon>Bacteroidota</taxon>
        <taxon>Flavobacteriia</taxon>
        <taxon>Flavobacteriales</taxon>
        <taxon>Flavobacteriaceae</taxon>
        <taxon>Flavobacterium</taxon>
    </lineage>
</organism>
<keyword evidence="4 5" id="KW-0472">Membrane</keyword>
<proteinExistence type="predicted"/>
<keyword evidence="3 5" id="KW-1133">Transmembrane helix</keyword>
<dbReference type="EMBL" id="JAABLM010000001">
    <property type="protein sequence ID" value="NBL63833.1"/>
    <property type="molecule type" value="Genomic_DNA"/>
</dbReference>
<comment type="caution">
    <text evidence="7">The sequence shown here is derived from an EMBL/GenBank/DDBJ whole genome shotgun (WGS) entry which is preliminary data.</text>
</comment>
<evidence type="ECO:0000256" key="5">
    <source>
        <dbReference type="SAM" id="Phobius"/>
    </source>
</evidence>
<evidence type="ECO:0000259" key="6">
    <source>
        <dbReference type="Pfam" id="PF06271"/>
    </source>
</evidence>